<keyword evidence="2" id="KW-0813">Transport</keyword>
<feature type="domain" description="RCK N-terminal" evidence="7">
    <location>
        <begin position="228"/>
        <end position="356"/>
    </location>
</feature>
<keyword evidence="4" id="KW-0630">Potassium</keyword>
<dbReference type="NCBIfam" id="NF007039">
    <property type="entry name" value="PRK09496.3-2"/>
    <property type="match status" value="1"/>
</dbReference>
<dbReference type="PANTHER" id="PTHR43833">
    <property type="entry name" value="POTASSIUM CHANNEL PROTEIN 2-RELATED-RELATED"/>
    <property type="match status" value="1"/>
</dbReference>
<dbReference type="PROSITE" id="PS51201">
    <property type="entry name" value="RCK_N"/>
    <property type="match status" value="2"/>
</dbReference>
<dbReference type="NCBIfam" id="NF007041">
    <property type="entry name" value="PRK09496.3-4"/>
    <property type="match status" value="1"/>
</dbReference>
<dbReference type="OrthoDB" id="9775180at2"/>
<keyword evidence="5" id="KW-0520">NAD</keyword>
<dbReference type="RefSeq" id="WP_073109810.1">
    <property type="nucleotide sequence ID" value="NZ_FQZY01000028.1"/>
</dbReference>
<feature type="domain" description="RCK C-terminal" evidence="8">
    <location>
        <begin position="371"/>
        <end position="452"/>
    </location>
</feature>
<dbReference type="GO" id="GO:0015079">
    <property type="term" value="F:potassium ion transmembrane transporter activity"/>
    <property type="evidence" value="ECO:0007669"/>
    <property type="project" value="InterPro"/>
</dbReference>
<dbReference type="Proteomes" id="UP000184301">
    <property type="component" value="Unassembled WGS sequence"/>
</dbReference>
<dbReference type="SUPFAM" id="SSF51735">
    <property type="entry name" value="NAD(P)-binding Rossmann-fold domains"/>
    <property type="match status" value="2"/>
</dbReference>
<dbReference type="InterPro" id="IPR036721">
    <property type="entry name" value="RCK_C_sf"/>
</dbReference>
<dbReference type="InterPro" id="IPR006141">
    <property type="entry name" value="Intein_N"/>
</dbReference>
<name>A0A1M6PGX8_9FIRM</name>
<dbReference type="InterPro" id="IPR050721">
    <property type="entry name" value="Trk_Ktr_HKT_K-transport"/>
</dbReference>
<keyword evidence="3" id="KW-0633">Potassium transport</keyword>
<evidence type="ECO:0000256" key="1">
    <source>
        <dbReference type="ARBA" id="ARBA00017378"/>
    </source>
</evidence>
<evidence type="ECO:0000256" key="6">
    <source>
        <dbReference type="ARBA" id="ARBA00023065"/>
    </source>
</evidence>
<dbReference type="InterPro" id="IPR006037">
    <property type="entry name" value="RCK_C"/>
</dbReference>
<evidence type="ECO:0000256" key="3">
    <source>
        <dbReference type="ARBA" id="ARBA00022538"/>
    </source>
</evidence>
<evidence type="ECO:0000313" key="10">
    <source>
        <dbReference type="Proteomes" id="UP000184301"/>
    </source>
</evidence>
<dbReference type="EMBL" id="FQZY01000028">
    <property type="protein sequence ID" value="SHK07208.1"/>
    <property type="molecule type" value="Genomic_DNA"/>
</dbReference>
<evidence type="ECO:0000256" key="2">
    <source>
        <dbReference type="ARBA" id="ARBA00022448"/>
    </source>
</evidence>
<accession>A0A1M6PGX8</accession>
<protein>
    <recommendedName>
        <fullName evidence="1">Trk system potassium uptake protein TrkA</fullName>
    </recommendedName>
</protein>
<dbReference type="Gene3D" id="3.40.50.720">
    <property type="entry name" value="NAD(P)-binding Rossmann-like Domain"/>
    <property type="match status" value="2"/>
</dbReference>
<dbReference type="SUPFAM" id="SSF116726">
    <property type="entry name" value="TrkA C-terminal domain-like"/>
    <property type="match status" value="2"/>
</dbReference>
<evidence type="ECO:0000259" key="7">
    <source>
        <dbReference type="PROSITE" id="PS51201"/>
    </source>
</evidence>
<dbReference type="NCBIfam" id="NF007031">
    <property type="entry name" value="PRK09496.1-2"/>
    <property type="match status" value="1"/>
</dbReference>
<dbReference type="InterPro" id="IPR036291">
    <property type="entry name" value="NAD(P)-bd_dom_sf"/>
</dbReference>
<dbReference type="PANTHER" id="PTHR43833:SF5">
    <property type="entry name" value="TRK SYSTEM POTASSIUM UPTAKE PROTEIN TRKA"/>
    <property type="match status" value="1"/>
</dbReference>
<evidence type="ECO:0000256" key="5">
    <source>
        <dbReference type="ARBA" id="ARBA00023027"/>
    </source>
</evidence>
<reference evidence="9 10" key="1">
    <citation type="submission" date="2016-11" db="EMBL/GenBank/DDBJ databases">
        <authorList>
            <person name="Jaros S."/>
            <person name="Januszkiewicz K."/>
            <person name="Wedrychowicz H."/>
        </authorList>
    </citation>
    <scope>NUCLEOTIDE SEQUENCE [LARGE SCALE GENOMIC DNA]</scope>
    <source>
        <strain evidence="9 10">DSM 15480</strain>
    </source>
</reference>
<dbReference type="PROSITE" id="PS50817">
    <property type="entry name" value="INTEIN_N_TER"/>
    <property type="match status" value="1"/>
</dbReference>
<dbReference type="PROSITE" id="PS51202">
    <property type="entry name" value="RCK_C"/>
    <property type="match status" value="2"/>
</dbReference>
<organism evidence="9 10">
    <name type="scientific">Hespellia stercorisuis DSM 15480</name>
    <dbReference type="NCBI Taxonomy" id="1121950"/>
    <lineage>
        <taxon>Bacteria</taxon>
        <taxon>Bacillati</taxon>
        <taxon>Bacillota</taxon>
        <taxon>Clostridia</taxon>
        <taxon>Lachnospirales</taxon>
        <taxon>Lachnospiraceae</taxon>
        <taxon>Hespellia</taxon>
    </lineage>
</organism>
<keyword evidence="6" id="KW-0406">Ion transport</keyword>
<evidence type="ECO:0000313" key="9">
    <source>
        <dbReference type="EMBL" id="SHK07208.1"/>
    </source>
</evidence>
<evidence type="ECO:0000256" key="4">
    <source>
        <dbReference type="ARBA" id="ARBA00022958"/>
    </source>
</evidence>
<gene>
    <name evidence="9" type="ORF">SAMN02745243_02123</name>
</gene>
<dbReference type="STRING" id="1121950.SAMN02745243_02123"/>
<dbReference type="PRINTS" id="PR00335">
    <property type="entry name" value="KUPTAKETRKA"/>
</dbReference>
<dbReference type="Gene3D" id="3.30.70.1450">
    <property type="entry name" value="Regulator of K+ conductance, C-terminal domain"/>
    <property type="match status" value="2"/>
</dbReference>
<proteinExistence type="predicted"/>
<feature type="domain" description="RCK C-terminal" evidence="8">
    <location>
        <begin position="140"/>
        <end position="224"/>
    </location>
</feature>
<evidence type="ECO:0000259" key="8">
    <source>
        <dbReference type="PROSITE" id="PS51202"/>
    </source>
</evidence>
<dbReference type="AlphaFoldDB" id="A0A1M6PGX8"/>
<dbReference type="InterPro" id="IPR006036">
    <property type="entry name" value="K_uptake_TrkA"/>
</dbReference>
<sequence length="452" mass="49572">MRIIIVGCGKVGRTIAEQLSEENHDIAVIDPNGVAIHDVTNNFDVMGVVGNGASYNVQMEAGIENADILVAVTGSDELNLLCCLIAKKAGDCSTIARVRNPMYNKEINFIKEELGLSMTINPEFAAATEISRVLRFPSAIKIDTFAKGKVELLEFIINEDSMLHDISVADVTKKVKSDVLICAVKRGDEVVIPNGSFMLKENDVVSIVASPLNSGSFFRQIGVQTHQVHNAMIVGGGTIAYYLSEILLAMGIDVTIIEKDRERCEQLSELLPNAVIINGDATNQDILIEEGIEHCESFVSLTGIDEGNIFLSLFARNRSKAKIVTKINRISFDDIIHTFNLGSLICPKFITAEYIVRYVRAMQNTIGSNVETLYRIADSDAEALEFKIRENTPLVGIPLEELSLKDHLLIACVSRNRKIIIPNGKTQIAVGDTVIVVTTQKGLQDIKDILKK</sequence>
<dbReference type="InterPro" id="IPR003148">
    <property type="entry name" value="RCK_N"/>
</dbReference>
<keyword evidence="10" id="KW-1185">Reference proteome</keyword>
<dbReference type="Pfam" id="PF02254">
    <property type="entry name" value="TrkA_N"/>
    <property type="match status" value="2"/>
</dbReference>
<dbReference type="Pfam" id="PF02080">
    <property type="entry name" value="TrkA_C"/>
    <property type="match status" value="2"/>
</dbReference>
<feature type="domain" description="RCK N-terminal" evidence="7">
    <location>
        <begin position="1"/>
        <end position="124"/>
    </location>
</feature>
<dbReference type="GO" id="GO:0005886">
    <property type="term" value="C:plasma membrane"/>
    <property type="evidence" value="ECO:0007669"/>
    <property type="project" value="InterPro"/>
</dbReference>
<dbReference type="NCBIfam" id="NF007033">
    <property type="entry name" value="PRK09496.1-5"/>
    <property type="match status" value="1"/>
</dbReference>
<dbReference type="GO" id="GO:0016539">
    <property type="term" value="P:intein-mediated protein splicing"/>
    <property type="evidence" value="ECO:0007669"/>
    <property type="project" value="InterPro"/>
</dbReference>